<dbReference type="GO" id="GO:0051015">
    <property type="term" value="F:actin filament binding"/>
    <property type="evidence" value="ECO:0007669"/>
    <property type="project" value="TreeGrafter"/>
</dbReference>
<feature type="coiled-coil region" evidence="3">
    <location>
        <begin position="1223"/>
        <end position="1278"/>
    </location>
</feature>
<dbReference type="InterPro" id="IPR011684">
    <property type="entry name" value="NAB"/>
</dbReference>
<feature type="region of interest" description="Disordered" evidence="4">
    <location>
        <begin position="1457"/>
        <end position="1483"/>
    </location>
</feature>
<accession>A0AAV8UAM2</accession>
<feature type="region of interest" description="Disordered" evidence="4">
    <location>
        <begin position="1538"/>
        <end position="1562"/>
    </location>
</feature>
<dbReference type="Proteomes" id="UP001159364">
    <property type="component" value="Linkage Group LG08"/>
</dbReference>
<dbReference type="GO" id="GO:0005886">
    <property type="term" value="C:plasma membrane"/>
    <property type="evidence" value="ECO:0007669"/>
    <property type="project" value="TreeGrafter"/>
</dbReference>
<feature type="domain" description="NAB" evidence="5">
    <location>
        <begin position="13"/>
        <end position="93"/>
    </location>
</feature>
<name>A0AAV8UAM2_9ROSI</name>
<feature type="coiled-coil region" evidence="3">
    <location>
        <begin position="226"/>
        <end position="253"/>
    </location>
</feature>
<feature type="coiled-coil region" evidence="3">
    <location>
        <begin position="1150"/>
        <end position="1184"/>
    </location>
</feature>
<feature type="coiled-coil region" evidence="3">
    <location>
        <begin position="338"/>
        <end position="498"/>
    </location>
</feature>
<evidence type="ECO:0000259" key="5">
    <source>
        <dbReference type="PROSITE" id="PS51774"/>
    </source>
</evidence>
<feature type="coiled-coil region" evidence="3">
    <location>
        <begin position="1598"/>
        <end position="1625"/>
    </location>
</feature>
<feature type="coiled-coil region" evidence="3">
    <location>
        <begin position="898"/>
        <end position="932"/>
    </location>
</feature>
<comment type="caution">
    <text evidence="6">The sequence shown here is derived from an EMBL/GenBank/DDBJ whole genome shotgun (WGS) entry which is preliminary data.</text>
</comment>
<gene>
    <name evidence="6" type="ORF">K2173_018454</name>
</gene>
<proteinExistence type="inferred from homology"/>
<dbReference type="Pfam" id="PF07765">
    <property type="entry name" value="KIP1"/>
    <property type="match status" value="1"/>
</dbReference>
<evidence type="ECO:0000256" key="2">
    <source>
        <dbReference type="ARBA" id="ARBA00038006"/>
    </source>
</evidence>
<comment type="similarity">
    <text evidence="2">Belongs to the NET family.</text>
</comment>
<reference evidence="6 7" key="1">
    <citation type="submission" date="2021-09" db="EMBL/GenBank/DDBJ databases">
        <title>Genomic insights and catalytic innovation underlie evolution of tropane alkaloids biosynthesis.</title>
        <authorList>
            <person name="Wang Y.-J."/>
            <person name="Tian T."/>
            <person name="Huang J.-P."/>
            <person name="Huang S.-X."/>
        </authorList>
    </citation>
    <scope>NUCLEOTIDE SEQUENCE [LARGE SCALE GENOMIC DNA]</scope>
    <source>
        <strain evidence="6">KIB-2018</strain>
        <tissue evidence="6">Leaf</tissue>
    </source>
</reference>
<keyword evidence="7" id="KW-1185">Reference proteome</keyword>
<evidence type="ECO:0000313" key="6">
    <source>
        <dbReference type="EMBL" id="KAJ8899480.1"/>
    </source>
</evidence>
<dbReference type="EMBL" id="JAIWQS010000008">
    <property type="protein sequence ID" value="KAJ8899480.1"/>
    <property type="molecule type" value="Genomic_DNA"/>
</dbReference>
<feature type="compositionally biased region" description="Basic and acidic residues" evidence="4">
    <location>
        <begin position="1471"/>
        <end position="1483"/>
    </location>
</feature>
<evidence type="ECO:0000313" key="7">
    <source>
        <dbReference type="Proteomes" id="UP001159364"/>
    </source>
</evidence>
<dbReference type="InterPro" id="IPR051861">
    <property type="entry name" value="NET_actin-binding_domain"/>
</dbReference>
<evidence type="ECO:0000256" key="1">
    <source>
        <dbReference type="ARBA" id="ARBA00023054"/>
    </source>
</evidence>
<dbReference type="PANTHER" id="PTHR32258">
    <property type="entry name" value="PROTEIN NETWORKED 4A"/>
    <property type="match status" value="1"/>
</dbReference>
<sequence>MGTISEADSKRMYSWWWDSHISPKNSKWLQQNLTDMDVKVKQMIKLIEEDADSFARRAEMYYKKRPELMKLVEEFYRAYRALAERYDHATGALRQAHRTMAESFPNQIPFVLNDDSITGSIADGDPHTPDISSKRAFDEPDKLQYGALGLSQSIIHTVKMPGAFTEDSDTGTGRMVRLFNDSYGTGQGVYHAKFAEGKARKSLNFCDADEGSHDLKAQFPSNSERVGKAELEIVNLKNALAKLEAEKEDGLIQYQQCLDRLSKLESQVSHAKDFSMGLNDRAGKAELEVQTLKEALAKIEAEREASFIQYQQRLEKISNLQNSISLAHKDAGELNERTIKAEIEAQALKKDLNRLEAEKDAALLQGEQCLDKISDLEGKLRLAEEEAKRSYDHAEVAEREFEKLKQALAELTNEKEAAVAQYQQCLERISVLEHKLTCAEEEAQRLKSERDDGVAKFKGSEEKCLLMEMSNQTMQLELESMSQKVAAQSEELTEKQKEMGRLWACIQEEHLHFVEAETAFQTLQHLHSQSQEELRSMVAELQNRSQIFESLETRNQILQNEVEQVKADNKGLSEVNLSSALTIQNLQDEISSLRETILNWVDQRSASQQEIHCLQEEINDLKKKHQAVVDQVESIGYSPENFGSSVKNLQEENTKLNEDCEKKRNKNEKLIEKLEIMERLISKNAVLENSLSDLNVELEELRQKLTSLEESYQIVLADKTVLLSENTTLFSELQIATVHLEKLTKKNLILENSLLDVNAKLEGSQLKLKRLQESYLVMENDKSDLVIAKGSLISELDATKKRMEDLEKNFRELTDNYFSLEKEKGPTIEEVRELEVSLDGQKKEYANLAQLSESQFACMSSKICLLEEEVHHRMKEYEEEMDTGVNSAIEIFILQRWVQDLEDKNISILLEYQKLLEESNLSEKQISELKSEKITQKGIVKNLFDQMKTLRMGLYRLLMTLEPGANQWYEDKAEQDLLSYVLDKIEETEVLLFKNQQLEIENSVFVSLLGELQIEVRSLVADKDTLDQELRTRMEQLLVLQSESQKLVGSNESLRLEITEGHNKEEVMKDESLKNLHEQLLDLQLAYENLQEENCKMLYEQRFLMQSVSNLEGEKCSLEEESCASFCESISQCIYSSLLRDIIFEKSLEVKDLNRTVDILNLVNDDLKQKVEKMEAMLDKLYCVENENAALSKIVEDLKCNYSDVEVIRADHEKRLVKLSRYYEQKHKELECINEENKNLKSELCKLHETYAETKSGEENLNHELLKGTQEVQELESQATVYFEELQICAATEATLEGKVHELVAACVALEDRDCSKTVEINQIKERVHTLEAEYDELKAYMTAYIPLFNSLRDSITSLESHTLPHANCNQANSKDGKDAKSIVNAESCQQISKEEGVMLAGGLVALQELQLKIRTIENAVMERERHLMVENINSNSKLESAMTQIEKLKSRNRLLRQGSAKGKHRNPRPGAKELKTAGGDDLRVRKHKHGISEEEMMTKDIMLDQISECSSQGIRREAAESGDEMLDIWEATDKDGNIGLTIGKPQKSSSSPTGKKHSRRHPLFDTLAEREVSVDKLEISKKFPHLEGSGRKVLERLDTDAQKLANLQITVNDLRRKVEVTEKNRKGKIFEFQSVKEQLEESEETIMKLFEVNRKLTKSIEVKNTTSFKEKAALAPDENGTTRKRKFSEQAKRVSEKIGRLQLEIQKLQFLLLTLDEKQSRGKTRNMGRKTRVLLRDYLYGGTRATQTRKKGKFCSCVQPPTRGD</sequence>
<dbReference type="PANTHER" id="PTHR32258:SF32">
    <property type="entry name" value="PROTEIN NETWORKED 1D"/>
    <property type="match status" value="1"/>
</dbReference>
<evidence type="ECO:0000256" key="4">
    <source>
        <dbReference type="SAM" id="MobiDB-lite"/>
    </source>
</evidence>
<protein>
    <recommendedName>
        <fullName evidence="5">NAB domain-containing protein</fullName>
    </recommendedName>
</protein>
<keyword evidence="1 3" id="KW-0175">Coiled coil</keyword>
<feature type="coiled-coil region" evidence="3">
    <location>
        <begin position="548"/>
        <end position="851"/>
    </location>
</feature>
<dbReference type="PROSITE" id="PS51774">
    <property type="entry name" value="NAB"/>
    <property type="match status" value="1"/>
</dbReference>
<evidence type="ECO:0000256" key="3">
    <source>
        <dbReference type="SAM" id="Coils"/>
    </source>
</evidence>
<organism evidence="6 7">
    <name type="scientific">Erythroxylum novogranatense</name>
    <dbReference type="NCBI Taxonomy" id="1862640"/>
    <lineage>
        <taxon>Eukaryota</taxon>
        <taxon>Viridiplantae</taxon>
        <taxon>Streptophyta</taxon>
        <taxon>Embryophyta</taxon>
        <taxon>Tracheophyta</taxon>
        <taxon>Spermatophyta</taxon>
        <taxon>Magnoliopsida</taxon>
        <taxon>eudicotyledons</taxon>
        <taxon>Gunneridae</taxon>
        <taxon>Pentapetalae</taxon>
        <taxon>rosids</taxon>
        <taxon>fabids</taxon>
        <taxon>Malpighiales</taxon>
        <taxon>Erythroxylaceae</taxon>
        <taxon>Erythroxylum</taxon>
    </lineage>
</organism>